<feature type="DNA-binding region" description="Homeobox" evidence="3">
    <location>
        <begin position="23"/>
        <end position="82"/>
    </location>
</feature>
<dbReference type="InterPro" id="IPR009057">
    <property type="entry name" value="Homeodomain-like_sf"/>
</dbReference>
<dbReference type="PROSITE" id="PS50071">
    <property type="entry name" value="HOMEOBOX_2"/>
    <property type="match status" value="1"/>
</dbReference>
<keyword evidence="2 3" id="KW-0539">Nucleus</keyword>
<dbReference type="GO" id="GO:0000981">
    <property type="term" value="F:DNA-binding transcription factor activity, RNA polymerase II-specific"/>
    <property type="evidence" value="ECO:0007669"/>
    <property type="project" value="TreeGrafter"/>
</dbReference>
<evidence type="ECO:0000256" key="5">
    <source>
        <dbReference type="SAM" id="MobiDB-lite"/>
    </source>
</evidence>
<feature type="non-terminal residue" evidence="7">
    <location>
        <position position="190"/>
    </location>
</feature>
<sequence>DFSGSPNEDDHNKVKETKGRRVNRKPRRKFTKDELYLLNHMFEDTPYPDFITRKKLAERLCCQVYAIDNWFQNRRARLPLKERQRIFAARRQYAFPIQVHSRGVGCFSPETQWVPSQQDGSGDTGVPGIKKELSYASEYQGDMGSGLYPSSSSYRYESAIYLHPSNSVQYFENQQGERQQPQQAYCPQSL</sequence>
<accession>D2HJF8</accession>
<dbReference type="PANTHER" id="PTHR24341">
    <property type="entry name" value="HOMEOBOX PROTEIN ENGRAILED"/>
    <property type="match status" value="1"/>
</dbReference>
<dbReference type="InParanoid" id="D2HJF8"/>
<dbReference type="GO" id="GO:0000978">
    <property type="term" value="F:RNA polymerase II cis-regulatory region sequence-specific DNA binding"/>
    <property type="evidence" value="ECO:0007669"/>
    <property type="project" value="TreeGrafter"/>
</dbReference>
<feature type="non-terminal residue" evidence="7">
    <location>
        <position position="1"/>
    </location>
</feature>
<keyword evidence="3 4" id="KW-0238">DNA-binding</keyword>
<dbReference type="Pfam" id="PF00046">
    <property type="entry name" value="Homeodomain"/>
    <property type="match status" value="1"/>
</dbReference>
<feature type="region of interest" description="Disordered" evidence="5">
    <location>
        <begin position="1"/>
        <end position="25"/>
    </location>
</feature>
<feature type="domain" description="Homeobox" evidence="6">
    <location>
        <begin position="21"/>
        <end position="81"/>
    </location>
</feature>
<dbReference type="PANTHER" id="PTHR24341:SF1">
    <property type="entry name" value="CYTOPLASMIC POLYADENYLATED HOMEOBOX-LIKE PROTEIN"/>
    <property type="match status" value="1"/>
</dbReference>
<protein>
    <recommendedName>
        <fullName evidence="6">Homeobox domain-containing protein</fullName>
    </recommendedName>
</protein>
<feature type="compositionally biased region" description="Basic and acidic residues" evidence="5">
    <location>
        <begin position="8"/>
        <end position="19"/>
    </location>
</feature>
<evidence type="ECO:0000313" key="7">
    <source>
        <dbReference type="EMBL" id="EFB26941.1"/>
    </source>
</evidence>
<dbReference type="InterPro" id="IPR050720">
    <property type="entry name" value="Engrailed_Homeobox_TFs"/>
</dbReference>
<dbReference type="CDD" id="cd00086">
    <property type="entry name" value="homeodomain"/>
    <property type="match status" value="1"/>
</dbReference>
<proteinExistence type="predicted"/>
<reference evidence="7" key="1">
    <citation type="journal article" date="2010" name="Nature">
        <title>The sequence and de novo assembly of the giant panda genome.</title>
        <authorList>
            <person name="Li R."/>
            <person name="Fan W."/>
            <person name="Tian G."/>
            <person name="Zhu H."/>
            <person name="He L."/>
            <person name="Cai J."/>
            <person name="Huang Q."/>
            <person name="Cai Q."/>
            <person name="Li B."/>
            <person name="Bai Y."/>
            <person name="Zhang Z."/>
            <person name="Zhang Y."/>
            <person name="Wang W."/>
            <person name="Li J."/>
            <person name="Wei F."/>
            <person name="Li H."/>
            <person name="Jian M."/>
            <person name="Li J."/>
            <person name="Zhang Z."/>
            <person name="Nielsen R."/>
            <person name="Li D."/>
            <person name="Gu W."/>
            <person name="Yang Z."/>
            <person name="Xuan Z."/>
            <person name="Ryder O.A."/>
            <person name="Leung F.C."/>
            <person name="Zhou Y."/>
            <person name="Cao J."/>
            <person name="Sun X."/>
            <person name="Fu Y."/>
            <person name="Fang X."/>
            <person name="Guo X."/>
            <person name="Wang B."/>
            <person name="Hou R."/>
            <person name="Shen F."/>
            <person name="Mu B."/>
            <person name="Ni P."/>
            <person name="Lin R."/>
            <person name="Qian W."/>
            <person name="Wang G."/>
            <person name="Yu C."/>
            <person name="Nie W."/>
            <person name="Wang J."/>
            <person name="Wu Z."/>
            <person name="Liang H."/>
            <person name="Min J."/>
            <person name="Wu Q."/>
            <person name="Cheng S."/>
            <person name="Ruan J."/>
            <person name="Wang M."/>
            <person name="Shi Z."/>
            <person name="Wen M."/>
            <person name="Liu B."/>
            <person name="Ren X."/>
            <person name="Zheng H."/>
            <person name="Dong D."/>
            <person name="Cook K."/>
            <person name="Shan G."/>
            <person name="Zhang H."/>
            <person name="Kosiol C."/>
            <person name="Xie X."/>
            <person name="Lu Z."/>
            <person name="Zheng H."/>
            <person name="Li Y."/>
            <person name="Steiner C.C."/>
            <person name="Lam T.T."/>
            <person name="Lin S."/>
            <person name="Zhang Q."/>
            <person name="Li G."/>
            <person name="Tian J."/>
            <person name="Gong T."/>
            <person name="Liu H."/>
            <person name="Zhang D."/>
            <person name="Fang L."/>
            <person name="Ye C."/>
            <person name="Zhang J."/>
            <person name="Hu W."/>
            <person name="Xu A."/>
            <person name="Ren Y."/>
            <person name="Zhang G."/>
            <person name="Bruford M.W."/>
            <person name="Li Q."/>
            <person name="Ma L."/>
            <person name="Guo Y."/>
            <person name="An N."/>
            <person name="Hu Y."/>
            <person name="Zheng Y."/>
            <person name="Shi Y."/>
            <person name="Li Z."/>
            <person name="Liu Q."/>
            <person name="Chen Y."/>
            <person name="Zhao J."/>
            <person name="Qu N."/>
            <person name="Zhao S."/>
            <person name="Tian F."/>
            <person name="Wang X."/>
            <person name="Wang H."/>
            <person name="Xu L."/>
            <person name="Liu X."/>
            <person name="Vinar T."/>
            <person name="Wang Y."/>
            <person name="Lam T.W."/>
            <person name="Yiu S.M."/>
            <person name="Liu S."/>
            <person name="Zhang H."/>
            <person name="Li D."/>
            <person name="Huang Y."/>
            <person name="Wang X."/>
            <person name="Yang G."/>
            <person name="Jiang Z."/>
            <person name="Wang J."/>
            <person name="Qin N."/>
            <person name="Li L."/>
            <person name="Li J."/>
            <person name="Bolund L."/>
            <person name="Kristiansen K."/>
            <person name="Wong G.K."/>
            <person name="Olson M."/>
            <person name="Zhang X."/>
            <person name="Li S."/>
            <person name="Yang H."/>
            <person name="Wang J."/>
            <person name="Wang J."/>
        </authorList>
    </citation>
    <scope>NUCLEOTIDE SEQUENCE [LARGE SCALE GENOMIC DNA]</scope>
</reference>
<comment type="subcellular location">
    <subcellularLocation>
        <location evidence="1 3 4">Nucleus</location>
    </subcellularLocation>
</comment>
<keyword evidence="3 4" id="KW-0371">Homeobox</keyword>
<evidence type="ECO:0000256" key="3">
    <source>
        <dbReference type="PROSITE-ProRule" id="PRU00108"/>
    </source>
</evidence>
<gene>
    <name evidence="7" type="ORF">PANDA_011437</name>
</gene>
<evidence type="ECO:0000256" key="4">
    <source>
        <dbReference type="RuleBase" id="RU000682"/>
    </source>
</evidence>
<organism evidence="7">
    <name type="scientific">Ailuropoda melanoleuca</name>
    <name type="common">Giant panda</name>
    <dbReference type="NCBI Taxonomy" id="9646"/>
    <lineage>
        <taxon>Eukaryota</taxon>
        <taxon>Metazoa</taxon>
        <taxon>Chordata</taxon>
        <taxon>Craniata</taxon>
        <taxon>Vertebrata</taxon>
        <taxon>Euteleostomi</taxon>
        <taxon>Mammalia</taxon>
        <taxon>Eutheria</taxon>
        <taxon>Laurasiatheria</taxon>
        <taxon>Carnivora</taxon>
        <taxon>Caniformia</taxon>
        <taxon>Ursidae</taxon>
        <taxon>Ailuropoda</taxon>
    </lineage>
</organism>
<evidence type="ECO:0000259" key="6">
    <source>
        <dbReference type="PROSITE" id="PS50071"/>
    </source>
</evidence>
<dbReference type="InterPro" id="IPR001356">
    <property type="entry name" value="HD"/>
</dbReference>
<dbReference type="SUPFAM" id="SSF46689">
    <property type="entry name" value="Homeodomain-like"/>
    <property type="match status" value="1"/>
</dbReference>
<name>D2HJF8_AILME</name>
<dbReference type="SMART" id="SM00389">
    <property type="entry name" value="HOX"/>
    <property type="match status" value="1"/>
</dbReference>
<evidence type="ECO:0000256" key="2">
    <source>
        <dbReference type="ARBA" id="ARBA00023242"/>
    </source>
</evidence>
<evidence type="ECO:0000256" key="1">
    <source>
        <dbReference type="ARBA" id="ARBA00004123"/>
    </source>
</evidence>
<dbReference type="GO" id="GO:0005634">
    <property type="term" value="C:nucleus"/>
    <property type="evidence" value="ECO:0007669"/>
    <property type="project" value="UniProtKB-SubCell"/>
</dbReference>
<dbReference type="AlphaFoldDB" id="D2HJF8"/>
<dbReference type="Gene3D" id="1.10.10.60">
    <property type="entry name" value="Homeodomain-like"/>
    <property type="match status" value="1"/>
</dbReference>
<dbReference type="EMBL" id="GL192914">
    <property type="protein sequence ID" value="EFB26941.1"/>
    <property type="molecule type" value="Genomic_DNA"/>
</dbReference>